<dbReference type="EMBL" id="JBICYV010000020">
    <property type="protein sequence ID" value="MFG3015494.1"/>
    <property type="molecule type" value="Genomic_DNA"/>
</dbReference>
<comment type="caution">
    <text evidence="2">The sequence shown here is derived from an EMBL/GenBank/DDBJ whole genome shotgun (WGS) entry which is preliminary data.</text>
</comment>
<feature type="domain" description="Trypsin-co-occurring" evidence="1">
    <location>
        <begin position="2"/>
        <end position="79"/>
    </location>
</feature>
<proteinExistence type="predicted"/>
<evidence type="ECO:0000259" key="1">
    <source>
        <dbReference type="Pfam" id="PF19631"/>
    </source>
</evidence>
<protein>
    <submittedName>
        <fullName evidence="2">Trypco2 family protein</fullName>
    </submittedName>
</protein>
<gene>
    <name evidence="2" type="ORF">ACGFZB_34655</name>
</gene>
<dbReference type="InterPro" id="IPR045608">
    <property type="entry name" value="Trypco2"/>
</dbReference>
<accession>A0ABW7BE80</accession>
<dbReference type="RefSeq" id="WP_392823202.1">
    <property type="nucleotide sequence ID" value="NZ_JBICYV010000020.1"/>
</dbReference>
<name>A0ABW7BE80_9ACTN</name>
<sequence length="102" mass="11199">MIDLSDMIRTLRHELNAAIRDGEGDPLRFELGPVEIETTVAVEREAEAGGKVRFWVVTAETEGRLAGARTQRITLTLHPKVVAEDGTPTRTLISGTTFPGER</sequence>
<keyword evidence="3" id="KW-1185">Reference proteome</keyword>
<dbReference type="Pfam" id="PF19631">
    <property type="entry name" value="Trypco2"/>
    <property type="match status" value="1"/>
</dbReference>
<evidence type="ECO:0000313" key="3">
    <source>
        <dbReference type="Proteomes" id="UP001604267"/>
    </source>
</evidence>
<evidence type="ECO:0000313" key="2">
    <source>
        <dbReference type="EMBL" id="MFG3015494.1"/>
    </source>
</evidence>
<organism evidence="2 3">
    <name type="scientific">Streptomyces cinerochromogenes</name>
    <dbReference type="NCBI Taxonomy" id="66422"/>
    <lineage>
        <taxon>Bacteria</taxon>
        <taxon>Bacillati</taxon>
        <taxon>Actinomycetota</taxon>
        <taxon>Actinomycetes</taxon>
        <taxon>Kitasatosporales</taxon>
        <taxon>Streptomycetaceae</taxon>
        <taxon>Streptomyces</taxon>
    </lineage>
</organism>
<dbReference type="Proteomes" id="UP001604267">
    <property type="component" value="Unassembled WGS sequence"/>
</dbReference>
<reference evidence="2 3" key="1">
    <citation type="submission" date="2024-10" db="EMBL/GenBank/DDBJ databases">
        <title>The Natural Products Discovery Center: Release of the First 8490 Sequenced Strains for Exploring Actinobacteria Biosynthetic Diversity.</title>
        <authorList>
            <person name="Kalkreuter E."/>
            <person name="Kautsar S.A."/>
            <person name="Yang D."/>
            <person name="Bader C.D."/>
            <person name="Teijaro C.N."/>
            <person name="Fluegel L."/>
            <person name="Davis C.M."/>
            <person name="Simpson J.R."/>
            <person name="Lauterbach L."/>
            <person name="Steele A.D."/>
            <person name="Gui C."/>
            <person name="Meng S."/>
            <person name="Li G."/>
            <person name="Viehrig K."/>
            <person name="Ye F."/>
            <person name="Su P."/>
            <person name="Kiefer A.F."/>
            <person name="Nichols A."/>
            <person name="Cepeda A.J."/>
            <person name="Yan W."/>
            <person name="Fan B."/>
            <person name="Jiang Y."/>
            <person name="Adhikari A."/>
            <person name="Zheng C.-J."/>
            <person name="Schuster L."/>
            <person name="Cowan T.M."/>
            <person name="Smanski M.J."/>
            <person name="Chevrette M.G."/>
            <person name="De Carvalho L.P.S."/>
            <person name="Shen B."/>
        </authorList>
    </citation>
    <scope>NUCLEOTIDE SEQUENCE [LARGE SCALE GENOMIC DNA]</scope>
    <source>
        <strain evidence="2 3">NPDC048320</strain>
    </source>
</reference>